<evidence type="ECO:0000313" key="2">
    <source>
        <dbReference type="Proteomes" id="UP000494256"/>
    </source>
</evidence>
<dbReference type="Proteomes" id="UP000494256">
    <property type="component" value="Unassembled WGS sequence"/>
</dbReference>
<sequence>MTACRISTCSNEACGENDKKDDESRIKTPYHKPSIFTPPLSLCDRIKLLKRKCVRAINIVYAASRKIYYNDRFTWQLLKSSILFVLGMKVFYDIYRMDWTEIIRVMNLLVMFRIVVEIIKDDFYE</sequence>
<gene>
    <name evidence="1" type="ORF">APLA_LOCUS12650</name>
</gene>
<protein>
    <submittedName>
        <fullName evidence="1">Uncharacterized protein</fullName>
    </submittedName>
</protein>
<evidence type="ECO:0000313" key="1">
    <source>
        <dbReference type="EMBL" id="CAB3249025.1"/>
    </source>
</evidence>
<dbReference type="AlphaFoldDB" id="A0A8S1APU4"/>
<dbReference type="OrthoDB" id="6116485at2759"/>
<proteinExistence type="predicted"/>
<reference evidence="1 2" key="1">
    <citation type="submission" date="2020-04" db="EMBL/GenBank/DDBJ databases">
        <authorList>
            <person name="Wallbank WR R."/>
            <person name="Pardo Diaz C."/>
            <person name="Kozak K."/>
            <person name="Martin S."/>
            <person name="Jiggins C."/>
            <person name="Moest M."/>
            <person name="Warren A I."/>
            <person name="Byers J.R.P. K."/>
            <person name="Montejo-Kovacevich G."/>
            <person name="Yen C E."/>
        </authorList>
    </citation>
    <scope>NUCLEOTIDE SEQUENCE [LARGE SCALE GENOMIC DNA]</scope>
</reference>
<dbReference type="EMBL" id="CADEBD010000344">
    <property type="protein sequence ID" value="CAB3249025.1"/>
    <property type="molecule type" value="Genomic_DNA"/>
</dbReference>
<accession>A0A8S1APU4</accession>
<organism evidence="1 2">
    <name type="scientific">Arctia plantaginis</name>
    <name type="common">Wood tiger moth</name>
    <name type="synonym">Phalaena plantaginis</name>
    <dbReference type="NCBI Taxonomy" id="874455"/>
    <lineage>
        <taxon>Eukaryota</taxon>
        <taxon>Metazoa</taxon>
        <taxon>Ecdysozoa</taxon>
        <taxon>Arthropoda</taxon>
        <taxon>Hexapoda</taxon>
        <taxon>Insecta</taxon>
        <taxon>Pterygota</taxon>
        <taxon>Neoptera</taxon>
        <taxon>Endopterygota</taxon>
        <taxon>Lepidoptera</taxon>
        <taxon>Glossata</taxon>
        <taxon>Ditrysia</taxon>
        <taxon>Noctuoidea</taxon>
        <taxon>Erebidae</taxon>
        <taxon>Arctiinae</taxon>
        <taxon>Arctia</taxon>
    </lineage>
</organism>
<name>A0A8S1APU4_ARCPL</name>
<comment type="caution">
    <text evidence="1">The sequence shown here is derived from an EMBL/GenBank/DDBJ whole genome shotgun (WGS) entry which is preliminary data.</text>
</comment>